<gene>
    <name evidence="2" type="ORF">B0H15DRAFT_953154</name>
</gene>
<feature type="region of interest" description="Disordered" evidence="1">
    <location>
        <begin position="399"/>
        <end position="451"/>
    </location>
</feature>
<feature type="region of interest" description="Disordered" evidence="1">
    <location>
        <begin position="89"/>
        <end position="148"/>
    </location>
</feature>
<dbReference type="Proteomes" id="UP001222325">
    <property type="component" value="Unassembled WGS sequence"/>
</dbReference>
<reference evidence="2" key="1">
    <citation type="submission" date="2023-03" db="EMBL/GenBank/DDBJ databases">
        <title>Massive genome expansion in bonnet fungi (Mycena s.s.) driven by repeated elements and novel gene families across ecological guilds.</title>
        <authorList>
            <consortium name="Lawrence Berkeley National Laboratory"/>
            <person name="Harder C.B."/>
            <person name="Miyauchi S."/>
            <person name="Viragh M."/>
            <person name="Kuo A."/>
            <person name="Thoen E."/>
            <person name="Andreopoulos B."/>
            <person name="Lu D."/>
            <person name="Skrede I."/>
            <person name="Drula E."/>
            <person name="Henrissat B."/>
            <person name="Morin E."/>
            <person name="Kohler A."/>
            <person name="Barry K."/>
            <person name="LaButti K."/>
            <person name="Morin E."/>
            <person name="Salamov A."/>
            <person name="Lipzen A."/>
            <person name="Mereny Z."/>
            <person name="Hegedus B."/>
            <person name="Baldrian P."/>
            <person name="Stursova M."/>
            <person name="Weitz H."/>
            <person name="Taylor A."/>
            <person name="Grigoriev I.V."/>
            <person name="Nagy L.G."/>
            <person name="Martin F."/>
            <person name="Kauserud H."/>
        </authorList>
    </citation>
    <scope>NUCLEOTIDE SEQUENCE</scope>
    <source>
        <strain evidence="2">CBHHK173m</strain>
    </source>
</reference>
<feature type="region of interest" description="Disordered" evidence="1">
    <location>
        <begin position="533"/>
        <end position="560"/>
    </location>
</feature>
<name>A0AAD6TXK8_9AGAR</name>
<sequence>MSPRPKPLLLSLDSQSTTVDVPPHLPGPAPVMNSQESAPAQVAISKQNGLSKTQAAGIDAVEHTLIKNNGGLSSGTLVPPVIVSRPSAATAASANPPIGPASITRSIARSATAPSLTTSRKAGDRPIPMSSVSHPSTTPPHELGSRAAPKMSTFDHFGMKDSTRIAQNAKPLAECAVANVAILADVVRMVEADVREITRDIANLTTEVRLHPPDRPESPTHPSTWNALYGVDPNGSASPSRSRSRSSSRSSDGPDHDLLGDIEELRFQAENSRNDLNARILVLERAESASTGLTADALQKATVTRFENVAKNLALLNDEIYDSGKEGRVATAALNLRMLAVEGVNDDLRKENSSLRAELRTLRGDLDAVHALVQQLQVVSAPPLVMRERSPQRAVALRGMPGPLQSRSPPPRNHQASHTSNRATRRRSLSPEQHDSKRVRKDPKGFVSFGPLADSSDSTYKRFESHLRTAIPHFRLEGGYEVTADPVFRYHLRVTVVSEAAAKLLAEAWHKNSVPGYNTIKMVQMVSAVSNQPARSPVYGRGGPQVPITRGGRGSEATGR</sequence>
<accession>A0AAD6TXK8</accession>
<feature type="compositionally biased region" description="Low complexity" evidence="1">
    <location>
        <begin position="236"/>
        <end position="251"/>
    </location>
</feature>
<comment type="caution">
    <text evidence="2">The sequence shown here is derived from an EMBL/GenBank/DDBJ whole genome shotgun (WGS) entry which is preliminary data.</text>
</comment>
<feature type="compositionally biased region" description="Polar residues" evidence="1">
    <location>
        <begin position="103"/>
        <end position="120"/>
    </location>
</feature>
<organism evidence="2 3">
    <name type="scientific">Mycena belliarum</name>
    <dbReference type="NCBI Taxonomy" id="1033014"/>
    <lineage>
        <taxon>Eukaryota</taxon>
        <taxon>Fungi</taxon>
        <taxon>Dikarya</taxon>
        <taxon>Basidiomycota</taxon>
        <taxon>Agaricomycotina</taxon>
        <taxon>Agaricomycetes</taxon>
        <taxon>Agaricomycetidae</taxon>
        <taxon>Agaricales</taxon>
        <taxon>Marasmiineae</taxon>
        <taxon>Mycenaceae</taxon>
        <taxon>Mycena</taxon>
    </lineage>
</organism>
<proteinExistence type="predicted"/>
<protein>
    <submittedName>
        <fullName evidence="2">Uncharacterized protein</fullName>
    </submittedName>
</protein>
<evidence type="ECO:0000313" key="3">
    <source>
        <dbReference type="Proteomes" id="UP001222325"/>
    </source>
</evidence>
<feature type="compositionally biased region" description="Basic and acidic residues" evidence="1">
    <location>
        <begin position="208"/>
        <end position="218"/>
    </location>
</feature>
<dbReference type="EMBL" id="JARJCN010000051">
    <property type="protein sequence ID" value="KAJ7081139.1"/>
    <property type="molecule type" value="Genomic_DNA"/>
</dbReference>
<feature type="region of interest" description="Disordered" evidence="1">
    <location>
        <begin position="1"/>
        <end position="36"/>
    </location>
</feature>
<keyword evidence="3" id="KW-1185">Reference proteome</keyword>
<evidence type="ECO:0000256" key="1">
    <source>
        <dbReference type="SAM" id="MobiDB-lite"/>
    </source>
</evidence>
<feature type="region of interest" description="Disordered" evidence="1">
    <location>
        <begin position="208"/>
        <end position="257"/>
    </location>
</feature>
<dbReference type="AlphaFoldDB" id="A0AAD6TXK8"/>
<evidence type="ECO:0000313" key="2">
    <source>
        <dbReference type="EMBL" id="KAJ7081139.1"/>
    </source>
</evidence>
<feature type="compositionally biased region" description="Low complexity" evidence="1">
    <location>
        <begin position="128"/>
        <end position="141"/>
    </location>
</feature>